<organism evidence="1 2">
    <name type="scientific">Protea cynaroides</name>
    <dbReference type="NCBI Taxonomy" id="273540"/>
    <lineage>
        <taxon>Eukaryota</taxon>
        <taxon>Viridiplantae</taxon>
        <taxon>Streptophyta</taxon>
        <taxon>Embryophyta</taxon>
        <taxon>Tracheophyta</taxon>
        <taxon>Spermatophyta</taxon>
        <taxon>Magnoliopsida</taxon>
        <taxon>Proteales</taxon>
        <taxon>Proteaceae</taxon>
        <taxon>Protea</taxon>
    </lineage>
</organism>
<sequence>MKVGDFTEIKDIDSTMNRFWSELEEDAWDRKLGSETEEDGGKITDSFDKLKETVGSSEDTSAKTRNVIELKKLQLLKLPHRLRTAGFLQAFTSQITTPLPCGRGQEKVMSNPA</sequence>
<dbReference type="AlphaFoldDB" id="A0A9Q0R4Q1"/>
<proteinExistence type="predicted"/>
<accession>A0A9Q0R4Q1</accession>
<comment type="caution">
    <text evidence="1">The sequence shown here is derived from an EMBL/GenBank/DDBJ whole genome shotgun (WGS) entry which is preliminary data.</text>
</comment>
<evidence type="ECO:0000313" key="2">
    <source>
        <dbReference type="Proteomes" id="UP001141806"/>
    </source>
</evidence>
<dbReference type="Proteomes" id="UP001141806">
    <property type="component" value="Unassembled WGS sequence"/>
</dbReference>
<gene>
    <name evidence="1" type="ORF">NE237_033292</name>
</gene>
<protein>
    <submittedName>
        <fullName evidence="1">Uncharacterized protein</fullName>
    </submittedName>
</protein>
<reference evidence="1" key="1">
    <citation type="journal article" date="2023" name="Plant J.">
        <title>The genome of the king protea, Protea cynaroides.</title>
        <authorList>
            <person name="Chang J."/>
            <person name="Duong T.A."/>
            <person name="Schoeman C."/>
            <person name="Ma X."/>
            <person name="Roodt D."/>
            <person name="Barker N."/>
            <person name="Li Z."/>
            <person name="Van de Peer Y."/>
            <person name="Mizrachi E."/>
        </authorList>
    </citation>
    <scope>NUCLEOTIDE SEQUENCE</scope>
    <source>
        <tissue evidence="1">Young leaves</tissue>
    </source>
</reference>
<keyword evidence="2" id="KW-1185">Reference proteome</keyword>
<evidence type="ECO:0000313" key="1">
    <source>
        <dbReference type="EMBL" id="KAJ4982455.1"/>
    </source>
</evidence>
<name>A0A9Q0R4Q1_9MAGN</name>
<dbReference type="EMBL" id="JAMYWD010000001">
    <property type="protein sequence ID" value="KAJ4982455.1"/>
    <property type="molecule type" value="Genomic_DNA"/>
</dbReference>